<dbReference type="Proteomes" id="UP001166286">
    <property type="component" value="Unassembled WGS sequence"/>
</dbReference>
<proteinExistence type="predicted"/>
<comment type="caution">
    <text evidence="1">The sequence shown here is derived from an EMBL/GenBank/DDBJ whole genome shotgun (WGS) entry which is preliminary data.</text>
</comment>
<dbReference type="AlphaFoldDB" id="A0AA39V0A3"/>
<reference evidence="1" key="1">
    <citation type="submission" date="2023-03" db="EMBL/GenBank/DDBJ databases">
        <title>Complete genome of Cladonia borealis.</title>
        <authorList>
            <person name="Park H."/>
        </authorList>
    </citation>
    <scope>NUCLEOTIDE SEQUENCE</scope>
    <source>
        <strain evidence="1">ANT050790</strain>
    </source>
</reference>
<name>A0AA39V0A3_9LECA</name>
<evidence type="ECO:0000313" key="1">
    <source>
        <dbReference type="EMBL" id="KAK0510883.1"/>
    </source>
</evidence>
<sequence length="144" mass="16204">MGKSMQQAIEQLRQPLRPLQPPPSQRVAPGTLAECINGYDKMTATWMPESGGRCAEDASQLEEYWIGYYSLKANNITLRRASAPPRLEKLPDGSLRLRQPSASKWGSVLWVTATRHAMASKQRPCLWFQSLQSARAWLADPQHV</sequence>
<protein>
    <submittedName>
        <fullName evidence="1">Uncharacterized protein</fullName>
    </submittedName>
</protein>
<evidence type="ECO:0000313" key="2">
    <source>
        <dbReference type="Proteomes" id="UP001166286"/>
    </source>
</evidence>
<keyword evidence="2" id="KW-1185">Reference proteome</keyword>
<dbReference type="EMBL" id="JAFEKC020000014">
    <property type="protein sequence ID" value="KAK0510883.1"/>
    <property type="molecule type" value="Genomic_DNA"/>
</dbReference>
<gene>
    <name evidence="1" type="ORF">JMJ35_006435</name>
</gene>
<organism evidence="1 2">
    <name type="scientific">Cladonia borealis</name>
    <dbReference type="NCBI Taxonomy" id="184061"/>
    <lineage>
        <taxon>Eukaryota</taxon>
        <taxon>Fungi</taxon>
        <taxon>Dikarya</taxon>
        <taxon>Ascomycota</taxon>
        <taxon>Pezizomycotina</taxon>
        <taxon>Lecanoromycetes</taxon>
        <taxon>OSLEUM clade</taxon>
        <taxon>Lecanoromycetidae</taxon>
        <taxon>Lecanorales</taxon>
        <taxon>Lecanorineae</taxon>
        <taxon>Cladoniaceae</taxon>
        <taxon>Cladonia</taxon>
    </lineage>
</organism>
<accession>A0AA39V0A3</accession>